<dbReference type="HOGENOM" id="CLU_2851095_0_0_1"/>
<dbReference type="KEGG" id="ssl:SS1G_11013"/>
<evidence type="ECO:0000313" key="1">
    <source>
        <dbReference type="EMBL" id="EDN95138.1"/>
    </source>
</evidence>
<organism evidence="1 2">
    <name type="scientific">Sclerotinia sclerotiorum (strain ATCC 18683 / 1980 / Ss-1)</name>
    <name type="common">White mold</name>
    <name type="synonym">Whetzelinia sclerotiorum</name>
    <dbReference type="NCBI Taxonomy" id="665079"/>
    <lineage>
        <taxon>Eukaryota</taxon>
        <taxon>Fungi</taxon>
        <taxon>Dikarya</taxon>
        <taxon>Ascomycota</taxon>
        <taxon>Pezizomycotina</taxon>
        <taxon>Leotiomycetes</taxon>
        <taxon>Helotiales</taxon>
        <taxon>Sclerotiniaceae</taxon>
        <taxon>Sclerotinia</taxon>
    </lineage>
</organism>
<dbReference type="Proteomes" id="UP000001312">
    <property type="component" value="Unassembled WGS sequence"/>
</dbReference>
<keyword evidence="2" id="KW-1185">Reference proteome</keyword>
<dbReference type="InParanoid" id="A7F096"/>
<name>A7F096_SCLS1</name>
<gene>
    <name evidence="1" type="ORF">SS1G_11013</name>
</gene>
<evidence type="ECO:0000313" key="2">
    <source>
        <dbReference type="Proteomes" id="UP000001312"/>
    </source>
</evidence>
<dbReference type="EMBL" id="CH476637">
    <property type="protein sequence ID" value="EDN95138.1"/>
    <property type="molecule type" value="Genomic_DNA"/>
</dbReference>
<dbReference type="GeneID" id="5483849"/>
<dbReference type="RefSeq" id="XP_001587773.1">
    <property type="nucleotide sequence ID" value="XM_001587723.1"/>
</dbReference>
<proteinExistence type="predicted"/>
<sequence>MIASALKINSTINQDIFLSNTLHRWIIDAQGIFHDYDFMNMRLTIKTLNLELEEACEISQLRKIT</sequence>
<reference evidence="2" key="1">
    <citation type="journal article" date="2011" name="PLoS Genet.">
        <title>Genomic analysis of the necrotrophic fungal pathogens Sclerotinia sclerotiorum and Botrytis cinerea.</title>
        <authorList>
            <person name="Amselem J."/>
            <person name="Cuomo C.A."/>
            <person name="van Kan J.A."/>
            <person name="Viaud M."/>
            <person name="Benito E.P."/>
            <person name="Couloux A."/>
            <person name="Coutinho P.M."/>
            <person name="de Vries R.P."/>
            <person name="Dyer P.S."/>
            <person name="Fillinger S."/>
            <person name="Fournier E."/>
            <person name="Gout L."/>
            <person name="Hahn M."/>
            <person name="Kohn L."/>
            <person name="Lapalu N."/>
            <person name="Plummer K.M."/>
            <person name="Pradier J.M."/>
            <person name="Quevillon E."/>
            <person name="Sharon A."/>
            <person name="Simon A."/>
            <person name="ten Have A."/>
            <person name="Tudzynski B."/>
            <person name="Tudzynski P."/>
            <person name="Wincker P."/>
            <person name="Andrew M."/>
            <person name="Anthouard V."/>
            <person name="Beever R.E."/>
            <person name="Beffa R."/>
            <person name="Benoit I."/>
            <person name="Bouzid O."/>
            <person name="Brault B."/>
            <person name="Chen Z."/>
            <person name="Choquer M."/>
            <person name="Collemare J."/>
            <person name="Cotton P."/>
            <person name="Danchin E.G."/>
            <person name="Da Silva C."/>
            <person name="Gautier A."/>
            <person name="Giraud C."/>
            <person name="Giraud T."/>
            <person name="Gonzalez C."/>
            <person name="Grossetete S."/>
            <person name="Guldener U."/>
            <person name="Henrissat B."/>
            <person name="Howlett B.J."/>
            <person name="Kodira C."/>
            <person name="Kretschmer M."/>
            <person name="Lappartient A."/>
            <person name="Leroch M."/>
            <person name="Levis C."/>
            <person name="Mauceli E."/>
            <person name="Neuveglise C."/>
            <person name="Oeser B."/>
            <person name="Pearson M."/>
            <person name="Poulain J."/>
            <person name="Poussereau N."/>
            <person name="Quesneville H."/>
            <person name="Rascle C."/>
            <person name="Schumacher J."/>
            <person name="Segurens B."/>
            <person name="Sexton A."/>
            <person name="Silva E."/>
            <person name="Sirven C."/>
            <person name="Soanes D.M."/>
            <person name="Talbot N.J."/>
            <person name="Templeton M."/>
            <person name="Yandava C."/>
            <person name="Yarden O."/>
            <person name="Zeng Q."/>
            <person name="Rollins J.A."/>
            <person name="Lebrun M.H."/>
            <person name="Dickman M."/>
        </authorList>
    </citation>
    <scope>NUCLEOTIDE SEQUENCE [LARGE SCALE GENOMIC DNA]</scope>
    <source>
        <strain evidence="2">ATCC 18683 / 1980 / Ss-1</strain>
    </source>
</reference>
<accession>A7F096</accession>
<protein>
    <submittedName>
        <fullName evidence="1">Uncharacterized protein</fullName>
    </submittedName>
</protein>
<dbReference type="AlphaFoldDB" id="A7F096"/>